<dbReference type="Proteomes" id="UP000805193">
    <property type="component" value="Unassembled WGS sequence"/>
</dbReference>
<reference evidence="1 2" key="1">
    <citation type="journal article" date="2020" name="Cell">
        <title>Large-Scale Comparative Analyses of Tick Genomes Elucidate Their Genetic Diversity and Vector Capacities.</title>
        <authorList>
            <consortium name="Tick Genome and Microbiome Consortium (TIGMIC)"/>
            <person name="Jia N."/>
            <person name="Wang J."/>
            <person name="Shi W."/>
            <person name="Du L."/>
            <person name="Sun Y."/>
            <person name="Zhan W."/>
            <person name="Jiang J.F."/>
            <person name="Wang Q."/>
            <person name="Zhang B."/>
            <person name="Ji P."/>
            <person name="Bell-Sakyi L."/>
            <person name="Cui X.M."/>
            <person name="Yuan T.T."/>
            <person name="Jiang B.G."/>
            <person name="Yang W.F."/>
            <person name="Lam T.T."/>
            <person name="Chang Q.C."/>
            <person name="Ding S.J."/>
            <person name="Wang X.J."/>
            <person name="Zhu J.G."/>
            <person name="Ruan X.D."/>
            <person name="Zhao L."/>
            <person name="Wei J.T."/>
            <person name="Ye R.Z."/>
            <person name="Que T.C."/>
            <person name="Du C.H."/>
            <person name="Zhou Y.H."/>
            <person name="Cheng J.X."/>
            <person name="Dai P.F."/>
            <person name="Guo W.B."/>
            <person name="Han X.H."/>
            <person name="Huang E.J."/>
            <person name="Li L.F."/>
            <person name="Wei W."/>
            <person name="Gao Y.C."/>
            <person name="Liu J.Z."/>
            <person name="Shao H.Z."/>
            <person name="Wang X."/>
            <person name="Wang C.C."/>
            <person name="Yang T.C."/>
            <person name="Huo Q.B."/>
            <person name="Li W."/>
            <person name="Chen H.Y."/>
            <person name="Chen S.E."/>
            <person name="Zhou L.G."/>
            <person name="Ni X.B."/>
            <person name="Tian J.H."/>
            <person name="Sheng Y."/>
            <person name="Liu T."/>
            <person name="Pan Y.S."/>
            <person name="Xia L.Y."/>
            <person name="Li J."/>
            <person name="Zhao F."/>
            <person name="Cao W.C."/>
        </authorList>
    </citation>
    <scope>NUCLEOTIDE SEQUENCE [LARGE SCALE GENOMIC DNA]</scope>
    <source>
        <strain evidence="1">Iper-2018</strain>
    </source>
</reference>
<evidence type="ECO:0000313" key="1">
    <source>
        <dbReference type="EMBL" id="KAG0432334.1"/>
    </source>
</evidence>
<dbReference type="EMBL" id="JABSTQ010009160">
    <property type="protein sequence ID" value="KAG0432334.1"/>
    <property type="molecule type" value="Genomic_DNA"/>
</dbReference>
<organism evidence="1 2">
    <name type="scientific">Ixodes persulcatus</name>
    <name type="common">Taiga tick</name>
    <dbReference type="NCBI Taxonomy" id="34615"/>
    <lineage>
        <taxon>Eukaryota</taxon>
        <taxon>Metazoa</taxon>
        <taxon>Ecdysozoa</taxon>
        <taxon>Arthropoda</taxon>
        <taxon>Chelicerata</taxon>
        <taxon>Arachnida</taxon>
        <taxon>Acari</taxon>
        <taxon>Parasitiformes</taxon>
        <taxon>Ixodida</taxon>
        <taxon>Ixodoidea</taxon>
        <taxon>Ixodidae</taxon>
        <taxon>Ixodinae</taxon>
        <taxon>Ixodes</taxon>
    </lineage>
</organism>
<evidence type="ECO:0000313" key="2">
    <source>
        <dbReference type="Proteomes" id="UP000805193"/>
    </source>
</evidence>
<proteinExistence type="predicted"/>
<comment type="caution">
    <text evidence="1">The sequence shown here is derived from an EMBL/GenBank/DDBJ whole genome shotgun (WGS) entry which is preliminary data.</text>
</comment>
<sequence>MSAEAATTEPPDASSRDMESVRFSSKEGLHLDTGSSSTLQEQADFPDLPTPSEGSVITPDASMLNYFQFDDSFANDLDTRDLIVKVDNPEKHSGTLDSYVTFRVATNTTHSDYDAHEYSVRRRYKDFLWLKQALERSHPGCIIPPLPDRSVLQQRFSQEFLRFRMLGLHQFLNRVVEHPSLCTEPSLKLFLTAKPHEFAARRQQSGGLGANVAGALQSLAGPYLTRASSAPEGAPVYAQLLGDKLACTERIALRIAREQMEHSGELSELHAAFTLWAGSESTLGPSLEALASALDQCSASHKEAAQVLQSRCVPGLHEQTLLVESVKEALQRRCAAQAEYELAKETLAKGKQEHQQLQSPSSGGLSLDALLRRDTAQHRKDKAQRLESSLQQQEEQLELRRGQQEGLSKQLDGELQRWEQHRQGALRKVFLLLAEQQLQCLQQSPEAFSSTPRPQSGSASKEADTLTTFERKITLLERPADLPEPTDDDRNGVNAALDGFRFVSVSAVKTLVSALLCPNCFGSGLDLKESGIGASLQFVVVCGACGDIVTTPQSAAVGETRQSELPARLCVVGKDCGISFTKLINFSGGMNAPSPMHLKTYQKTAEKVHDASMAAACDVMQEAASAVRGAQVSEDGEDHGNTANDLLDVCRILNKMGMDPGSHHEEHTKKATQQKILKAKVKAQKRRKLEAIANEQKRIDEEGPTYGAGEF</sequence>
<gene>
    <name evidence="1" type="ORF">HPB47_020914</name>
</gene>
<keyword evidence="2" id="KW-1185">Reference proteome</keyword>
<name>A0AC60QG19_IXOPE</name>
<protein>
    <submittedName>
        <fullName evidence="1">Uncharacterized protein</fullName>
    </submittedName>
</protein>
<accession>A0AC60QG19</accession>